<evidence type="ECO:0000313" key="4">
    <source>
        <dbReference type="Proteomes" id="UP000192257"/>
    </source>
</evidence>
<gene>
    <name evidence="3" type="ORF">TM35_000381680</name>
</gene>
<dbReference type="VEuPathDB" id="TriTrypDB:TM35_000381680"/>
<comment type="caution">
    <text evidence="3">The sequence shown here is derived from an EMBL/GenBank/DDBJ whole genome shotgun (WGS) entry which is preliminary data.</text>
</comment>
<feature type="compositionally biased region" description="Basic residues" evidence="1">
    <location>
        <begin position="219"/>
        <end position="232"/>
    </location>
</feature>
<organism evidence="3 4">
    <name type="scientific">Trypanosoma theileri</name>
    <dbReference type="NCBI Taxonomy" id="67003"/>
    <lineage>
        <taxon>Eukaryota</taxon>
        <taxon>Discoba</taxon>
        <taxon>Euglenozoa</taxon>
        <taxon>Kinetoplastea</taxon>
        <taxon>Metakinetoplastina</taxon>
        <taxon>Trypanosomatida</taxon>
        <taxon>Trypanosomatidae</taxon>
        <taxon>Trypanosoma</taxon>
    </lineage>
</organism>
<protein>
    <recommendedName>
        <fullName evidence="5">Transmembrane protein</fullName>
    </recommendedName>
</protein>
<dbReference type="AlphaFoldDB" id="A0A1X0NKW2"/>
<dbReference type="GeneID" id="39989362"/>
<dbReference type="RefSeq" id="XP_028879159.1">
    <property type="nucleotide sequence ID" value="XM_029029582.1"/>
</dbReference>
<evidence type="ECO:0000256" key="2">
    <source>
        <dbReference type="SAM" id="Phobius"/>
    </source>
</evidence>
<feature type="region of interest" description="Disordered" evidence="1">
    <location>
        <begin position="1"/>
        <end position="22"/>
    </location>
</feature>
<proteinExistence type="predicted"/>
<evidence type="ECO:0008006" key="5">
    <source>
        <dbReference type="Google" id="ProtNLM"/>
    </source>
</evidence>
<dbReference type="EMBL" id="NBCO01000038">
    <property type="protein sequence ID" value="ORC85093.1"/>
    <property type="molecule type" value="Genomic_DNA"/>
</dbReference>
<accession>A0A1X0NKW2</accession>
<keyword evidence="2" id="KW-0812">Transmembrane</keyword>
<keyword evidence="4" id="KW-1185">Reference proteome</keyword>
<keyword evidence="2" id="KW-0472">Membrane</keyword>
<feature type="region of interest" description="Disordered" evidence="1">
    <location>
        <begin position="67"/>
        <end position="93"/>
    </location>
</feature>
<evidence type="ECO:0000256" key="1">
    <source>
        <dbReference type="SAM" id="MobiDB-lite"/>
    </source>
</evidence>
<name>A0A1X0NKW2_9TRYP</name>
<evidence type="ECO:0000313" key="3">
    <source>
        <dbReference type="EMBL" id="ORC85093.1"/>
    </source>
</evidence>
<feature type="region of interest" description="Disordered" evidence="1">
    <location>
        <begin position="206"/>
        <end position="232"/>
    </location>
</feature>
<sequence>MGRPILPRQRNRVKRKKHNTSNNKTVAFHRRRRFRVTAFLSSFRPLSVCVGLLCFLLTAFLTRANAEERPRPSLTRGPLRFLPRSSTNGGLSAHRSRIAWTARAQKTPENQQYSMGRPILPRQRNRVKRKKHNTSNNEIVLFHRRRSFRVTAFLSSFRPLSVCVGLLCFLSAVFLAWAAPKRDKVVFHPLLRLFRFLLAREKTRQPRGWRSGPCGSPQKTKKNVSRGGRSKIRPNLGIDLGFCPFFCGETTSRDV</sequence>
<feature type="transmembrane region" description="Helical" evidence="2">
    <location>
        <begin position="157"/>
        <end position="179"/>
    </location>
</feature>
<reference evidence="3 4" key="1">
    <citation type="submission" date="2017-03" db="EMBL/GenBank/DDBJ databases">
        <title>An alternative strategy for trypanosome survival in the mammalian bloodstream revealed through genome and transcriptome analysis of the ubiquitous bovine parasite Trypanosoma (Megatrypanum) theileri.</title>
        <authorList>
            <person name="Kelly S."/>
            <person name="Ivens A."/>
            <person name="Mott A."/>
            <person name="O'Neill E."/>
            <person name="Emms D."/>
            <person name="Macleod O."/>
            <person name="Voorheis P."/>
            <person name="Matthews J."/>
            <person name="Matthews K."/>
            <person name="Carrington M."/>
        </authorList>
    </citation>
    <scope>NUCLEOTIDE SEQUENCE [LARGE SCALE GENOMIC DNA]</scope>
    <source>
        <strain evidence="3">Edinburgh</strain>
    </source>
</reference>
<feature type="compositionally biased region" description="Basic residues" evidence="1">
    <location>
        <begin position="9"/>
        <end position="19"/>
    </location>
</feature>
<dbReference type="Proteomes" id="UP000192257">
    <property type="component" value="Unassembled WGS sequence"/>
</dbReference>
<keyword evidence="2" id="KW-1133">Transmembrane helix</keyword>